<dbReference type="AlphaFoldDB" id="A0A9W8LIS1"/>
<dbReference type="OrthoDB" id="10027058at2759"/>
<evidence type="ECO:0000259" key="2">
    <source>
        <dbReference type="Pfam" id="PF11563"/>
    </source>
</evidence>
<dbReference type="Gene3D" id="1.10.490.10">
    <property type="entry name" value="Globins"/>
    <property type="match status" value="1"/>
</dbReference>
<protein>
    <recommendedName>
        <fullName evidence="2">Globin-sensor domain-containing protein</fullName>
    </recommendedName>
</protein>
<evidence type="ECO:0000313" key="4">
    <source>
        <dbReference type="Proteomes" id="UP001140217"/>
    </source>
</evidence>
<dbReference type="EMBL" id="JANBUL010000129">
    <property type="protein sequence ID" value="KAJ2780672.1"/>
    <property type="molecule type" value="Genomic_DNA"/>
</dbReference>
<dbReference type="Pfam" id="PF11563">
    <property type="entry name" value="Protoglobin"/>
    <property type="match status" value="1"/>
</dbReference>
<keyword evidence="4" id="KW-1185">Reference proteome</keyword>
<gene>
    <name evidence="3" type="ORF">H4R18_003313</name>
</gene>
<feature type="transmembrane region" description="Helical" evidence="1">
    <location>
        <begin position="219"/>
        <end position="245"/>
    </location>
</feature>
<organism evidence="3 4">
    <name type="scientific">Coemansia javaensis</name>
    <dbReference type="NCBI Taxonomy" id="2761396"/>
    <lineage>
        <taxon>Eukaryota</taxon>
        <taxon>Fungi</taxon>
        <taxon>Fungi incertae sedis</taxon>
        <taxon>Zoopagomycota</taxon>
        <taxon>Kickxellomycotina</taxon>
        <taxon>Kickxellomycetes</taxon>
        <taxon>Kickxellales</taxon>
        <taxon>Kickxellaceae</taxon>
        <taxon>Coemansia</taxon>
    </lineage>
</organism>
<sequence>MERLDRERLYTDSQYRFEYLAGFVGFTEGDQEMIHKSASLLADRVPAIADAVYEKLFCYDATWAPFTQDQSGLPVRDKADSDPVTIDSEVIVFRKMMLVRYLRKLLTCEWNQGYVKYLEWVGNIHTTTPLKESTVDVDYIHLNAMLGFISDHIIAMVYDSDQWDEETKYAIVCAYNKFFWIQNDMFARPHIKDGVLTEEERAAVARKEKDRISAIRRGIWTEFFAVTVLGAALGAVAGAGAYRLFSK</sequence>
<keyword evidence="1" id="KW-0472">Membrane</keyword>
<dbReference type="PANTHER" id="PTHR42071">
    <property type="entry name" value="PROTOGLOBIN DOMAIN-CONTAINING PROTEIN"/>
    <property type="match status" value="1"/>
</dbReference>
<proteinExistence type="predicted"/>
<feature type="domain" description="Globin-sensor" evidence="2">
    <location>
        <begin position="14"/>
        <end position="194"/>
    </location>
</feature>
<dbReference type="Proteomes" id="UP001140217">
    <property type="component" value="Unassembled WGS sequence"/>
</dbReference>
<dbReference type="GO" id="GO:0020037">
    <property type="term" value="F:heme binding"/>
    <property type="evidence" value="ECO:0007669"/>
    <property type="project" value="InterPro"/>
</dbReference>
<name>A0A9W8LIS1_9FUNG</name>
<keyword evidence="1" id="KW-0812">Transmembrane</keyword>
<dbReference type="InterPro" id="IPR012292">
    <property type="entry name" value="Globin/Proto"/>
</dbReference>
<dbReference type="PANTHER" id="PTHR42071:SF1">
    <property type="entry name" value="GLOBIN-SENSOR DOMAIN-CONTAINING PROTEIN"/>
    <property type="match status" value="1"/>
</dbReference>
<comment type="caution">
    <text evidence="3">The sequence shown here is derived from an EMBL/GenBank/DDBJ whole genome shotgun (WGS) entry which is preliminary data.</text>
</comment>
<evidence type="ECO:0000313" key="3">
    <source>
        <dbReference type="EMBL" id="KAJ2780672.1"/>
    </source>
</evidence>
<accession>A0A9W8LIS1</accession>
<dbReference type="GO" id="GO:0019825">
    <property type="term" value="F:oxygen binding"/>
    <property type="evidence" value="ECO:0007669"/>
    <property type="project" value="InterPro"/>
</dbReference>
<keyword evidence="1" id="KW-1133">Transmembrane helix</keyword>
<dbReference type="InterPro" id="IPR044398">
    <property type="entry name" value="Globin-sensor_dom"/>
</dbReference>
<reference evidence="3" key="1">
    <citation type="submission" date="2022-07" db="EMBL/GenBank/DDBJ databases">
        <title>Phylogenomic reconstructions and comparative analyses of Kickxellomycotina fungi.</title>
        <authorList>
            <person name="Reynolds N.K."/>
            <person name="Stajich J.E."/>
            <person name="Barry K."/>
            <person name="Grigoriev I.V."/>
            <person name="Crous P."/>
            <person name="Smith M.E."/>
        </authorList>
    </citation>
    <scope>NUCLEOTIDE SEQUENCE</scope>
    <source>
        <strain evidence="3">NBRC 105414</strain>
    </source>
</reference>
<evidence type="ECO:0000256" key="1">
    <source>
        <dbReference type="SAM" id="Phobius"/>
    </source>
</evidence>